<evidence type="ECO:0000313" key="2">
    <source>
        <dbReference type="Proteomes" id="UP000327157"/>
    </source>
</evidence>
<proteinExistence type="predicted"/>
<protein>
    <submittedName>
        <fullName evidence="1">Uncharacterized protein</fullName>
    </submittedName>
</protein>
<reference evidence="1 2" key="3">
    <citation type="submission" date="2019-11" db="EMBL/GenBank/DDBJ databases">
        <title>A de novo genome assembly of a pear dwarfing rootstock.</title>
        <authorList>
            <person name="Wang F."/>
            <person name="Wang J."/>
            <person name="Li S."/>
            <person name="Zhang Y."/>
            <person name="Fang M."/>
            <person name="Ma L."/>
            <person name="Zhao Y."/>
            <person name="Jiang S."/>
        </authorList>
    </citation>
    <scope>NUCLEOTIDE SEQUENCE [LARGE SCALE GENOMIC DNA]</scope>
    <source>
        <strain evidence="1">S2</strain>
        <tissue evidence="1">Leaf</tissue>
    </source>
</reference>
<reference evidence="1 2" key="1">
    <citation type="submission" date="2019-09" db="EMBL/GenBank/DDBJ databases">
        <authorList>
            <person name="Ou C."/>
        </authorList>
    </citation>
    <scope>NUCLEOTIDE SEQUENCE [LARGE SCALE GENOMIC DNA]</scope>
    <source>
        <strain evidence="1">S2</strain>
        <tissue evidence="1">Leaf</tissue>
    </source>
</reference>
<organism evidence="1 2">
    <name type="scientific">Pyrus ussuriensis x Pyrus communis</name>
    <dbReference type="NCBI Taxonomy" id="2448454"/>
    <lineage>
        <taxon>Eukaryota</taxon>
        <taxon>Viridiplantae</taxon>
        <taxon>Streptophyta</taxon>
        <taxon>Embryophyta</taxon>
        <taxon>Tracheophyta</taxon>
        <taxon>Spermatophyta</taxon>
        <taxon>Magnoliopsida</taxon>
        <taxon>eudicotyledons</taxon>
        <taxon>Gunneridae</taxon>
        <taxon>Pentapetalae</taxon>
        <taxon>rosids</taxon>
        <taxon>fabids</taxon>
        <taxon>Rosales</taxon>
        <taxon>Rosaceae</taxon>
        <taxon>Amygdaloideae</taxon>
        <taxon>Maleae</taxon>
        <taxon>Pyrus</taxon>
    </lineage>
</organism>
<evidence type="ECO:0000313" key="1">
    <source>
        <dbReference type="EMBL" id="KAB2596774.1"/>
    </source>
</evidence>
<dbReference type="EMBL" id="SMOL01000781">
    <property type="protein sequence ID" value="KAB2596774.1"/>
    <property type="molecule type" value="Genomic_DNA"/>
</dbReference>
<gene>
    <name evidence="1" type="ORF">D8674_032224</name>
</gene>
<keyword evidence="2" id="KW-1185">Reference proteome</keyword>
<sequence>MAPWNADLSRDWMTVGDRLSQPVGTLPTLITVQSPVTGGVCALTMTTKLPRLLPHVG</sequence>
<name>A0A5N5FE93_9ROSA</name>
<reference evidence="2" key="2">
    <citation type="submission" date="2019-10" db="EMBL/GenBank/DDBJ databases">
        <title>A de novo genome assembly of a pear dwarfing rootstock.</title>
        <authorList>
            <person name="Wang F."/>
            <person name="Wang J."/>
            <person name="Li S."/>
            <person name="Zhang Y."/>
            <person name="Fang M."/>
            <person name="Ma L."/>
            <person name="Zhao Y."/>
            <person name="Jiang S."/>
        </authorList>
    </citation>
    <scope>NUCLEOTIDE SEQUENCE [LARGE SCALE GENOMIC DNA]</scope>
</reference>
<comment type="caution">
    <text evidence="1">The sequence shown here is derived from an EMBL/GenBank/DDBJ whole genome shotgun (WGS) entry which is preliminary data.</text>
</comment>
<dbReference type="AlphaFoldDB" id="A0A5N5FE93"/>
<dbReference type="Proteomes" id="UP000327157">
    <property type="component" value="Chromosome 7"/>
</dbReference>
<accession>A0A5N5FE93</accession>